<reference evidence="3" key="1">
    <citation type="journal article" date="2019" name="Int. J. Syst. Evol. Microbiol.">
        <title>The Global Catalogue of Microorganisms (GCM) 10K type strain sequencing project: providing services to taxonomists for standard genome sequencing and annotation.</title>
        <authorList>
            <consortium name="The Broad Institute Genomics Platform"/>
            <consortium name="The Broad Institute Genome Sequencing Center for Infectious Disease"/>
            <person name="Wu L."/>
            <person name="Ma J."/>
        </authorList>
    </citation>
    <scope>NUCLEOTIDE SEQUENCE [LARGE SCALE GENOMIC DNA]</scope>
    <source>
        <strain evidence="3">JCM 18014</strain>
    </source>
</reference>
<comment type="caution">
    <text evidence="2">The sequence shown here is derived from an EMBL/GenBank/DDBJ whole genome shotgun (WGS) entry which is preliminary data.</text>
</comment>
<organism evidence="2 3">
    <name type="scientific">Erythrobacter westpacificensis</name>
    <dbReference type="NCBI Taxonomy" id="1055231"/>
    <lineage>
        <taxon>Bacteria</taxon>
        <taxon>Pseudomonadati</taxon>
        <taxon>Pseudomonadota</taxon>
        <taxon>Alphaproteobacteria</taxon>
        <taxon>Sphingomonadales</taxon>
        <taxon>Erythrobacteraceae</taxon>
        <taxon>Erythrobacter/Porphyrobacter group</taxon>
        <taxon>Erythrobacter</taxon>
    </lineage>
</organism>
<evidence type="ECO:0000313" key="2">
    <source>
        <dbReference type="EMBL" id="GAA5055345.1"/>
    </source>
</evidence>
<keyword evidence="1" id="KW-0472">Membrane</keyword>
<feature type="transmembrane region" description="Helical" evidence="1">
    <location>
        <begin position="53"/>
        <end position="71"/>
    </location>
</feature>
<evidence type="ECO:0000256" key="1">
    <source>
        <dbReference type="SAM" id="Phobius"/>
    </source>
</evidence>
<keyword evidence="1" id="KW-0812">Transmembrane</keyword>
<keyword evidence="1" id="KW-1133">Transmembrane helix</keyword>
<proteinExistence type="predicted"/>
<dbReference type="RefSeq" id="WP_346032861.1">
    <property type="nucleotide sequence ID" value="NZ_BAABHV010000010.1"/>
</dbReference>
<name>A0ABP9KES4_9SPHN</name>
<protein>
    <submittedName>
        <fullName evidence="2">Uncharacterized protein</fullName>
    </submittedName>
</protein>
<dbReference type="EMBL" id="BAABHV010000010">
    <property type="protein sequence ID" value="GAA5055345.1"/>
    <property type="molecule type" value="Genomic_DNA"/>
</dbReference>
<dbReference type="Proteomes" id="UP001500518">
    <property type="component" value="Unassembled WGS sequence"/>
</dbReference>
<evidence type="ECO:0000313" key="3">
    <source>
        <dbReference type="Proteomes" id="UP001500518"/>
    </source>
</evidence>
<keyword evidence="3" id="KW-1185">Reference proteome</keyword>
<sequence>MIAFFKAIPFGIFLTLIVALFMGSGGTSGGVLHVFPFDVQYEDMGLDFRLYWSWALFLAGTGLSFFIILMME</sequence>
<gene>
    <name evidence="2" type="ORF">GCM10023208_19150</name>
</gene>
<accession>A0ABP9KES4</accession>